<dbReference type="InterPro" id="IPR021256">
    <property type="entry name" value="DUF2808"/>
</dbReference>
<evidence type="ECO:0000313" key="1">
    <source>
        <dbReference type="EMBL" id="MBE9253745.1"/>
    </source>
</evidence>
<accession>A0ABR9VQX7</accession>
<reference evidence="1 2" key="1">
    <citation type="submission" date="2020-10" db="EMBL/GenBank/DDBJ databases">
        <authorList>
            <person name="Castelo-Branco R."/>
            <person name="Eusebio N."/>
            <person name="Adriana R."/>
            <person name="Vieira A."/>
            <person name="Brugerolle De Fraissinette N."/>
            <person name="Rezende De Castro R."/>
            <person name="Schneider M.P."/>
            <person name="Vasconcelos V."/>
            <person name="Leao P.N."/>
        </authorList>
    </citation>
    <scope>NUCLEOTIDE SEQUENCE [LARGE SCALE GENOMIC DNA]</scope>
    <source>
        <strain evidence="1 2">LEGE 00031</strain>
    </source>
</reference>
<dbReference type="Pfam" id="PF10989">
    <property type="entry name" value="DUF2808"/>
    <property type="match status" value="1"/>
</dbReference>
<dbReference type="EMBL" id="JADEVV010000017">
    <property type="protein sequence ID" value="MBE9253745.1"/>
    <property type="molecule type" value="Genomic_DNA"/>
</dbReference>
<protein>
    <submittedName>
        <fullName evidence="1">DUF2808 domain-containing protein</fullName>
    </submittedName>
</protein>
<dbReference type="Proteomes" id="UP000658720">
    <property type="component" value="Unassembled WGS sequence"/>
</dbReference>
<gene>
    <name evidence="1" type="ORF">IQ217_07735</name>
</gene>
<sequence>MLKNFYSLLGTLVGMGLVLSPAIVVQAQTDPFPANATFFTGTPPSLADVDASFNGVNIPNSRYFFSISLPAGEIEPLGKVVLHQQPNPSPISLDLSQTEVFLGMPSQRGNDLSSSAVSTSGDSQTIVVQFDPPIAPGNTVTIALLAEQNPQVEGVYQFRVQAFPPGPAPVGLDLGVGRLQFYENR</sequence>
<organism evidence="1 2">
    <name type="scientific">Synechocystis salina LEGE 00031</name>
    <dbReference type="NCBI Taxonomy" id="1828736"/>
    <lineage>
        <taxon>Bacteria</taxon>
        <taxon>Bacillati</taxon>
        <taxon>Cyanobacteriota</taxon>
        <taxon>Cyanophyceae</taxon>
        <taxon>Synechococcales</taxon>
        <taxon>Merismopediaceae</taxon>
        <taxon>Synechocystis</taxon>
    </lineage>
</organism>
<comment type="caution">
    <text evidence="1">The sequence shown here is derived from an EMBL/GenBank/DDBJ whole genome shotgun (WGS) entry which is preliminary data.</text>
</comment>
<proteinExistence type="predicted"/>
<evidence type="ECO:0000313" key="2">
    <source>
        <dbReference type="Proteomes" id="UP000658720"/>
    </source>
</evidence>
<keyword evidence="2" id="KW-1185">Reference proteome</keyword>
<dbReference type="RefSeq" id="WP_190596348.1">
    <property type="nucleotide sequence ID" value="NZ_JADEVV010000017.1"/>
</dbReference>
<name>A0ABR9VQX7_9SYNC</name>